<evidence type="ECO:0000313" key="9">
    <source>
        <dbReference type="EMBL" id="QBQ75410.1"/>
    </source>
</evidence>
<evidence type="ECO:0000313" key="8">
    <source>
        <dbReference type="EMBL" id="QBQ75189.1"/>
    </source>
</evidence>
<evidence type="ECO:0000313" key="4">
    <source>
        <dbReference type="EMBL" id="AOO10670.1"/>
    </source>
</evidence>
<evidence type="ECO:0000313" key="12">
    <source>
        <dbReference type="Proteomes" id="UP000222384"/>
    </source>
</evidence>
<dbReference type="EMBL" id="KX349288">
    <property type="protein sequence ID" value="AOO10891.1"/>
    <property type="molecule type" value="Genomic_DNA"/>
</dbReference>
<keyword evidence="15" id="KW-1185">Reference proteome</keyword>
<evidence type="ECO:0000313" key="13">
    <source>
        <dbReference type="Proteomes" id="UP000223306"/>
    </source>
</evidence>
<gene>
    <name evidence="8" type="ORF">RW010115_082</name>
    <name evidence="2" type="ORF">RW01021201_082</name>
    <name evidence="9" type="ORF">RW030617_082</name>
    <name evidence="3" type="ORF">RW03080701_082</name>
    <name evidence="4" type="ORF">RW060613_082</name>
    <name evidence="5" type="ORF">RW080711_082</name>
    <name evidence="10" type="ORF">RW220214_081</name>
    <name evidence="6" type="ORF">RW220300_083</name>
    <name evidence="7" type="ORF">RW251112_082</name>
    <name evidence="11" type="ORF">RW620316_082</name>
</gene>
<evidence type="ECO:0000313" key="17">
    <source>
        <dbReference type="Proteomes" id="UP000301260"/>
    </source>
</evidence>
<dbReference type="EMBL" id="MK493324">
    <property type="protein sequence ID" value="QBQ75631.1"/>
    <property type="molecule type" value="Genomic_DNA"/>
</dbReference>
<protein>
    <submittedName>
        <fullName evidence="2">Uncharacterized protein</fullName>
    </submittedName>
</protein>
<dbReference type="Proteomes" id="UP000301580">
    <property type="component" value="Segment"/>
</dbReference>
<evidence type="ECO:0000313" key="14">
    <source>
        <dbReference type="Proteomes" id="UP000225361"/>
    </source>
</evidence>
<evidence type="ECO:0000313" key="6">
    <source>
        <dbReference type="EMBL" id="AOO11114.1"/>
    </source>
</evidence>
<evidence type="ECO:0000256" key="1">
    <source>
        <dbReference type="SAM" id="MobiDB-lite"/>
    </source>
</evidence>
<dbReference type="EMBL" id="MK493325">
    <property type="protein sequence ID" value="QBQ75852.1"/>
    <property type="molecule type" value="Genomic_DNA"/>
</dbReference>
<evidence type="ECO:0000313" key="2">
    <source>
        <dbReference type="EMBL" id="AOO10230.1"/>
    </source>
</evidence>
<sequence length="49" mass="5259">MAKAKVGLNKSNYIEGAPKKTRQGKSKNTHLGASSRNGAKKRYRGQGKG</sequence>
<dbReference type="Proteomes" id="UP000301260">
    <property type="component" value="Segment"/>
</dbReference>
<dbReference type="Proteomes" id="UP000299832">
    <property type="component" value="Genome"/>
</dbReference>
<evidence type="ECO:0000313" key="5">
    <source>
        <dbReference type="EMBL" id="AOO10891.1"/>
    </source>
</evidence>
<feature type="compositionally biased region" description="Basic residues" evidence="1">
    <location>
        <begin position="38"/>
        <end position="49"/>
    </location>
</feature>
<accession>A0A1D7S9C3</accession>
<evidence type="ECO:0000313" key="11">
    <source>
        <dbReference type="EMBL" id="QBQ75852.1"/>
    </source>
</evidence>
<dbReference type="Proteomes" id="UP000304735">
    <property type="component" value="Segment"/>
</dbReference>
<dbReference type="Proteomes" id="UP000222384">
    <property type="component" value="Genome"/>
</dbReference>
<evidence type="ECO:0000313" key="16">
    <source>
        <dbReference type="Proteomes" id="UP000299832"/>
    </source>
</evidence>
<evidence type="ECO:0000313" key="3">
    <source>
        <dbReference type="EMBL" id="AOO10451.1"/>
    </source>
</evidence>
<dbReference type="EMBL" id="MK493323">
    <property type="protein sequence ID" value="QBQ75410.1"/>
    <property type="molecule type" value="Genomic_DNA"/>
</dbReference>
<feature type="compositionally biased region" description="Basic residues" evidence="1">
    <location>
        <begin position="19"/>
        <end position="28"/>
    </location>
</feature>
<dbReference type="EMBL" id="MK493322">
    <property type="protein sequence ID" value="QBQ75189.1"/>
    <property type="molecule type" value="Genomic_DNA"/>
</dbReference>
<dbReference type="Proteomes" id="UP000223306">
    <property type="component" value="Segment"/>
</dbReference>
<reference evidence="16 17" key="2">
    <citation type="submission" date="2019-02" db="EMBL/GenBank/DDBJ databases">
        <title>Diversity in Cyanophage Genomes from Southern New England Coastal Waters.</title>
        <authorList>
            <person name="Marston M.F."/>
        </authorList>
    </citation>
    <scope>NUCLEOTIDE SEQUENCE [LARGE SCALE GENOMIC DNA]</scope>
    <source>
        <strain evidence="8">RW_01_0115_WH8101</strain>
        <strain evidence="9">RW_03_0617</strain>
        <strain evidence="10">RW_22_0214</strain>
        <strain evidence="11">RW_62_0316</strain>
    </source>
</reference>
<evidence type="ECO:0000313" key="7">
    <source>
        <dbReference type="EMBL" id="AOO11337.1"/>
    </source>
</evidence>
<evidence type="ECO:0000313" key="10">
    <source>
        <dbReference type="EMBL" id="QBQ75631.1"/>
    </source>
</evidence>
<reference evidence="12 13" key="1">
    <citation type="journal article" date="2016" name="Environ. Microbiol.">
        <title>Genomic diversification of marine cyanophages into stable ecotypes.</title>
        <authorList>
            <person name="Marston M.F."/>
            <person name="Martiny J.B."/>
        </authorList>
    </citation>
    <scope>NUCLEOTIDE SEQUENCE [LARGE SCALE GENOMIC DNA]</scope>
    <source>
        <strain evidence="2">RW_01_0212_WH8101</strain>
        <strain evidence="3">RW_03_0807_WH8101</strain>
        <strain evidence="4">RW_06_0613</strain>
        <strain evidence="5">RW_08_0711</strain>
        <strain evidence="6">RW_22_0300</strain>
        <strain evidence="7">RW_25_1112</strain>
    </source>
</reference>
<proteinExistence type="predicted"/>
<dbReference type="EMBL" id="KX349289">
    <property type="protein sequence ID" value="AOO11114.1"/>
    <property type="molecule type" value="Genomic_DNA"/>
</dbReference>
<evidence type="ECO:0000313" key="15">
    <source>
        <dbReference type="Proteomes" id="UP000226351"/>
    </source>
</evidence>
<dbReference type="EMBL" id="KX349287">
    <property type="protein sequence ID" value="AOO10670.1"/>
    <property type="molecule type" value="Genomic_DNA"/>
</dbReference>
<dbReference type="EMBL" id="KX349285">
    <property type="protein sequence ID" value="AOO10230.1"/>
    <property type="molecule type" value="Genomic_DNA"/>
</dbReference>
<dbReference type="EMBL" id="KX349290">
    <property type="protein sequence ID" value="AOO11337.1"/>
    <property type="molecule type" value="Genomic_DNA"/>
</dbReference>
<dbReference type="Proteomes" id="UP000224174">
    <property type="component" value="Segment"/>
</dbReference>
<dbReference type="EMBL" id="KX349286">
    <property type="protein sequence ID" value="AOO10451.1"/>
    <property type="molecule type" value="Genomic_DNA"/>
</dbReference>
<dbReference type="Proteomes" id="UP000226351">
    <property type="component" value="Segment"/>
</dbReference>
<organism evidence="2 14">
    <name type="scientific">Synechococcus phage S-RIM8</name>
    <dbReference type="NCBI Taxonomy" id="756278"/>
    <lineage>
        <taxon>Viruses</taxon>
        <taxon>Duplodnaviria</taxon>
        <taxon>Heunggongvirae</taxon>
        <taxon>Uroviricota</taxon>
        <taxon>Caudoviricetes</taxon>
        <taxon>Pantevenvirales</taxon>
        <taxon>Kyanoviridae</taxon>
        <taxon>Neptunevirus</taxon>
        <taxon>Neptunevirus srim18</taxon>
    </lineage>
</organism>
<feature type="region of interest" description="Disordered" evidence="1">
    <location>
        <begin position="1"/>
        <end position="49"/>
    </location>
</feature>
<dbReference type="Proteomes" id="UP000224173">
    <property type="component" value="Segment"/>
</dbReference>
<name>A0A1D7S9C3_9CAUD</name>
<dbReference type="Proteomes" id="UP000225361">
    <property type="component" value="Segment"/>
</dbReference>